<evidence type="ECO:0000313" key="1">
    <source>
        <dbReference type="EMBL" id="PKG30517.1"/>
    </source>
</evidence>
<dbReference type="STRING" id="549687.GCA_001636335_01022"/>
<dbReference type="Proteomes" id="UP000233343">
    <property type="component" value="Unassembled WGS sequence"/>
</dbReference>
<dbReference type="InterPro" id="IPR036746">
    <property type="entry name" value="TT1725-like_sf"/>
</dbReference>
<dbReference type="AlphaFoldDB" id="A0A2N0ZM00"/>
<dbReference type="Gene3D" id="3.30.70.1120">
    <property type="entry name" value="TT1725-like"/>
    <property type="match status" value="1"/>
</dbReference>
<evidence type="ECO:0000313" key="2">
    <source>
        <dbReference type="Proteomes" id="UP000233343"/>
    </source>
</evidence>
<reference evidence="1 2" key="1">
    <citation type="journal article" date="2010" name="Int. J. Syst. Evol. Microbiol.">
        <title>Bacillus horneckiae sp. nov., isolated from a spacecraft-assembly clean room.</title>
        <authorList>
            <person name="Vaishampayan P."/>
            <person name="Probst A."/>
            <person name="Krishnamurthi S."/>
            <person name="Ghosh S."/>
            <person name="Osman S."/>
            <person name="McDowall A."/>
            <person name="Ruckmani A."/>
            <person name="Mayilraj S."/>
            <person name="Venkateswaran K."/>
        </authorList>
    </citation>
    <scope>NUCLEOTIDE SEQUENCE [LARGE SCALE GENOMIC DNA]</scope>
    <source>
        <strain evidence="2">1PO1SC</strain>
    </source>
</reference>
<dbReference type="SUPFAM" id="SSF103007">
    <property type="entry name" value="Hypothetical protein TT1725"/>
    <property type="match status" value="1"/>
</dbReference>
<dbReference type="PANTHER" id="PTHR36441">
    <property type="entry name" value="HYPOTHETICAL CYTOSOLIC PROTEIN"/>
    <property type="match status" value="1"/>
</dbReference>
<gene>
    <name evidence="1" type="ORF">CWS20_02575</name>
</gene>
<dbReference type="InterPro" id="IPR007546">
    <property type="entry name" value="DUF503"/>
</dbReference>
<comment type="caution">
    <text evidence="1">The sequence shown here is derived from an EMBL/GenBank/DDBJ whole genome shotgun (WGS) entry which is preliminary data.</text>
</comment>
<dbReference type="RefSeq" id="WP_066197193.1">
    <property type="nucleotide sequence ID" value="NZ_CP194732.1"/>
</dbReference>
<dbReference type="Pfam" id="PF04456">
    <property type="entry name" value="DUF503"/>
    <property type="match status" value="1"/>
</dbReference>
<accession>A0A2N0ZM00</accession>
<organism evidence="1 2">
    <name type="scientific">Cytobacillus horneckiae</name>
    <dbReference type="NCBI Taxonomy" id="549687"/>
    <lineage>
        <taxon>Bacteria</taxon>
        <taxon>Bacillati</taxon>
        <taxon>Bacillota</taxon>
        <taxon>Bacilli</taxon>
        <taxon>Bacillales</taxon>
        <taxon>Bacillaceae</taxon>
        <taxon>Cytobacillus</taxon>
    </lineage>
</organism>
<proteinExistence type="predicted"/>
<name>A0A2N0ZM00_9BACI</name>
<sequence>MIIGLAACECIIYDSHSLKEKRAVLQRILSRLKQRFNISAAEVEFQDTWQRTKIAIVAVSSSKQSTELELQNALKLIDSFPEIERTITDIEWL</sequence>
<protein>
    <submittedName>
        <fullName evidence="1">DUF503 domain-containing protein</fullName>
    </submittedName>
</protein>
<dbReference type="EMBL" id="PISD01000007">
    <property type="protein sequence ID" value="PKG30517.1"/>
    <property type="molecule type" value="Genomic_DNA"/>
</dbReference>
<keyword evidence="2" id="KW-1185">Reference proteome</keyword>
<dbReference type="PANTHER" id="PTHR36441:SF1">
    <property type="entry name" value="DUF503 DOMAIN-CONTAINING PROTEIN"/>
    <property type="match status" value="1"/>
</dbReference>